<comment type="caution">
    <text evidence="1">The sequence shown here is derived from an EMBL/GenBank/DDBJ whole genome shotgun (WGS) entry which is preliminary data.</text>
</comment>
<dbReference type="Proteomes" id="UP001143856">
    <property type="component" value="Unassembled WGS sequence"/>
</dbReference>
<sequence length="445" mass="49270">MSVRLLFNGFRMLIEEFAVLGCWFDGYPGQSSVTEGLYFILNAQKSGQIISSEIWAEVVKPGARINMSIAVRKTRGISDVCPACGAEQTGKMLSPRPFVSITWFVAPAVESVEKLHDALAQGFLLLTKGKGIALAQPHQARNVPSPKIAKTQADIQGYQIKGDSSSLDDEMGENDDDIKYFKRIHLFHDSIEQSSEETRPLSVPQQKTKYSEHRVWDTGIENEREAAHQFWLGLDAEDRQTLVKAEKTTILEKMKAQKKHTCDCSVCSRKRIAIEDELEPLYNSYYEEAERFSSSPTKEAVDASSSTGSDPSDDAGPDKLKGSPVEIHLTESRSNHSGQSDAKGDDENMDLYTDIAPDFSSLGIFPSVKGGLVSVADDVLKNDEKKFIEMMEQLALRQKAREKAMEDDAPSHAVQTRGFGAEESDGEDEYEDCGNEKVSVPVQVV</sequence>
<evidence type="ECO:0000313" key="1">
    <source>
        <dbReference type="EMBL" id="KAJ2991112.1"/>
    </source>
</evidence>
<gene>
    <name evidence="1" type="ORF">NUW58_g2642</name>
</gene>
<evidence type="ECO:0000313" key="2">
    <source>
        <dbReference type="Proteomes" id="UP001143856"/>
    </source>
</evidence>
<name>A0ACC1PFY2_9PEZI</name>
<reference evidence="1" key="1">
    <citation type="submission" date="2022-10" db="EMBL/GenBank/DDBJ databases">
        <title>Genome Sequence of Xylaria curta.</title>
        <authorList>
            <person name="Buettner E."/>
        </authorList>
    </citation>
    <scope>NUCLEOTIDE SEQUENCE</scope>
    <source>
        <strain evidence="1">Babe10</strain>
    </source>
</reference>
<proteinExistence type="predicted"/>
<accession>A0ACC1PFY2</accession>
<organism evidence="1 2">
    <name type="scientific">Xylaria curta</name>
    <dbReference type="NCBI Taxonomy" id="42375"/>
    <lineage>
        <taxon>Eukaryota</taxon>
        <taxon>Fungi</taxon>
        <taxon>Dikarya</taxon>
        <taxon>Ascomycota</taxon>
        <taxon>Pezizomycotina</taxon>
        <taxon>Sordariomycetes</taxon>
        <taxon>Xylariomycetidae</taxon>
        <taxon>Xylariales</taxon>
        <taxon>Xylariaceae</taxon>
        <taxon>Xylaria</taxon>
    </lineage>
</organism>
<dbReference type="EMBL" id="JAPDGR010000354">
    <property type="protein sequence ID" value="KAJ2991112.1"/>
    <property type="molecule type" value="Genomic_DNA"/>
</dbReference>
<protein>
    <submittedName>
        <fullName evidence="1">Uncharacterized protein</fullName>
    </submittedName>
</protein>
<keyword evidence="2" id="KW-1185">Reference proteome</keyword>